<sequence>MSPPYRFDVRLCAVRLHSVAPHESGFKSRYFIAQISQVALYANFGSEIPTFGNPHSPLTAWAYPKQTYGSAMVPYLEYPLANALVAEGIRGPDLIDNRPARCASIDSIWNSPTFVWFGQKKEKKRASHLAIPEPNPTPIQRSSDSFTHTPTFPRAIMQMRKNR</sequence>
<dbReference type="AlphaFoldDB" id="A0A8H7I7T8"/>
<dbReference type="Proteomes" id="UP000614334">
    <property type="component" value="Unassembled WGS sequence"/>
</dbReference>
<evidence type="ECO:0000313" key="1">
    <source>
        <dbReference type="EMBL" id="KAF8751148.1"/>
    </source>
</evidence>
<proteinExistence type="predicted"/>
<gene>
    <name evidence="1" type="ORF">RHS01_08814</name>
</gene>
<accession>A0A8H7I7T8</accession>
<evidence type="ECO:0000313" key="2">
    <source>
        <dbReference type="Proteomes" id="UP000614334"/>
    </source>
</evidence>
<protein>
    <submittedName>
        <fullName evidence="1">Uncharacterized protein</fullName>
    </submittedName>
</protein>
<comment type="caution">
    <text evidence="1">The sequence shown here is derived from an EMBL/GenBank/DDBJ whole genome shotgun (WGS) entry which is preliminary data.</text>
</comment>
<dbReference type="EMBL" id="JACYCF010000018">
    <property type="protein sequence ID" value="KAF8751148.1"/>
    <property type="molecule type" value="Genomic_DNA"/>
</dbReference>
<reference evidence="1" key="1">
    <citation type="submission" date="2020-09" db="EMBL/GenBank/DDBJ databases">
        <title>Comparative genome analyses of four rice-infecting Rhizoctonia solani isolates reveal extensive enrichment of homogalacturonan modification genes.</title>
        <authorList>
            <person name="Lee D.-Y."/>
            <person name="Jeon J."/>
            <person name="Kim K.-T."/>
            <person name="Cheong K."/>
            <person name="Song H."/>
            <person name="Choi G."/>
            <person name="Ko J."/>
            <person name="Opiyo S.O."/>
            <person name="Zuo S."/>
            <person name="Madhav S."/>
            <person name="Lee Y.-H."/>
            <person name="Wang G.-L."/>
        </authorList>
    </citation>
    <scope>NUCLEOTIDE SEQUENCE</scope>
    <source>
        <strain evidence="1">AG1-IA B2</strain>
    </source>
</reference>
<name>A0A8H7I7T8_9AGAM</name>
<organism evidence="1 2">
    <name type="scientific">Rhizoctonia solani</name>
    <dbReference type="NCBI Taxonomy" id="456999"/>
    <lineage>
        <taxon>Eukaryota</taxon>
        <taxon>Fungi</taxon>
        <taxon>Dikarya</taxon>
        <taxon>Basidiomycota</taxon>
        <taxon>Agaricomycotina</taxon>
        <taxon>Agaricomycetes</taxon>
        <taxon>Cantharellales</taxon>
        <taxon>Ceratobasidiaceae</taxon>
        <taxon>Rhizoctonia</taxon>
    </lineage>
</organism>